<dbReference type="InterPro" id="IPR018891">
    <property type="entry name" value="AIPR_C"/>
</dbReference>
<comment type="caution">
    <text evidence="2">The sequence shown here is derived from an EMBL/GenBank/DDBJ whole genome shotgun (WGS) entry which is preliminary data.</text>
</comment>
<keyword evidence="3" id="KW-1185">Reference proteome</keyword>
<evidence type="ECO:0000259" key="1">
    <source>
        <dbReference type="Pfam" id="PF10592"/>
    </source>
</evidence>
<sequence length="700" mass="78155">MNPVQIGQVRKGLEDRFTGLIDMSDQNGQPEQRHDAFLSRALAALAVQIQRPCGNAEAARAVFDGKDDHGLDAVAVEMRGETGRITLVQAKWGAKSKQASFGEGEVHRMLNGLDMILEREFDRFNSRFQRHVSLLEQVLDTPSPKITLVPALLRAEPLNADVRTLLEGKINTLNYAEEMVDYEVLDLRDFRREILGESATSKIKLVARLENYGLEPGPPKAVFGTMTTEDVARWFSDNRRGLFARNIRDSLDLTDVNIKIRNTLLEQPQNFWYFSNGITLLCDTIKRTAGRPGGVGEFHLSGASVVNGAQTVSAIHRAYGTDAEKTAQGRVLVRLISLEDCPPDFGDQVTTSTNTQNPIATRDFKSLDDVQTTLRDDFSFRLGLTYVIQRAGERGPEGDKGCSITEAAVALAATHPNAELAAIARRDHSNLWEDRYYRVLFTPHIDAYHVWRKVQLLRVVKARLKELEEGGLARRAAAMAGYGDLLITHVVFQRLDTRSISDRETDWDAQLAHAVELTEPALRWVKSGIDAEYGPNSQVLAAMRNTERIRRVADRVVRGMAAGGSAPALDFYQLSERSGRQADAARTLVQAERIEDGTVLEFRPVTRPERREMTDWLDADPRRRQATWRNVARNQLRWHADGKSYSASGLVRKMRRDASGQDQNVQGTLHWHVPGEGSLADLAAKVRAETGLDVGDEDES</sequence>
<dbReference type="Pfam" id="PF10592">
    <property type="entry name" value="AIPR"/>
    <property type="match status" value="1"/>
</dbReference>
<organism evidence="2 3">
    <name type="scientific">Thermomonospora umbrina</name>
    <dbReference type="NCBI Taxonomy" id="111806"/>
    <lineage>
        <taxon>Bacteria</taxon>
        <taxon>Bacillati</taxon>
        <taxon>Actinomycetota</taxon>
        <taxon>Actinomycetes</taxon>
        <taxon>Streptosporangiales</taxon>
        <taxon>Thermomonosporaceae</taxon>
        <taxon>Thermomonospora</taxon>
    </lineage>
</organism>
<name>A0A3D9SMX8_9ACTN</name>
<dbReference type="Proteomes" id="UP000256661">
    <property type="component" value="Unassembled WGS sequence"/>
</dbReference>
<accession>A0A3D9SMX8</accession>
<evidence type="ECO:0000313" key="2">
    <source>
        <dbReference type="EMBL" id="REE95770.1"/>
    </source>
</evidence>
<dbReference type="AlphaFoldDB" id="A0A3D9SMX8"/>
<evidence type="ECO:0000313" key="3">
    <source>
        <dbReference type="Proteomes" id="UP000256661"/>
    </source>
</evidence>
<feature type="domain" description="Abortive phage infection protein C-terminal" evidence="1">
    <location>
        <begin position="243"/>
        <end position="393"/>
    </location>
</feature>
<protein>
    <submittedName>
        <fullName evidence="2">AIPR protein</fullName>
    </submittedName>
</protein>
<dbReference type="RefSeq" id="WP_211328523.1">
    <property type="nucleotide sequence ID" value="NZ_QTTT01000001.1"/>
</dbReference>
<proteinExistence type="predicted"/>
<dbReference type="EMBL" id="QTTT01000001">
    <property type="protein sequence ID" value="REE95770.1"/>
    <property type="molecule type" value="Genomic_DNA"/>
</dbReference>
<reference evidence="2 3" key="1">
    <citation type="submission" date="2018-08" db="EMBL/GenBank/DDBJ databases">
        <title>Sequencing the genomes of 1000 actinobacteria strains.</title>
        <authorList>
            <person name="Klenk H.-P."/>
        </authorList>
    </citation>
    <scope>NUCLEOTIDE SEQUENCE [LARGE SCALE GENOMIC DNA]</scope>
    <source>
        <strain evidence="2 3">DSM 43927</strain>
    </source>
</reference>
<gene>
    <name evidence="2" type="ORF">DFJ69_1181</name>
</gene>